<dbReference type="Proteomes" id="UP000281431">
    <property type="component" value="Unassembled WGS sequence"/>
</dbReference>
<proteinExistence type="predicted"/>
<protein>
    <submittedName>
        <fullName evidence="2">Uncharacterized protein</fullName>
    </submittedName>
</protein>
<evidence type="ECO:0000256" key="1">
    <source>
        <dbReference type="SAM" id="Phobius"/>
    </source>
</evidence>
<evidence type="ECO:0000313" key="3">
    <source>
        <dbReference type="Proteomes" id="UP000281431"/>
    </source>
</evidence>
<keyword evidence="1" id="KW-0472">Membrane</keyword>
<organism evidence="2 3">
    <name type="scientific">Natrarchaeobius chitinivorans</name>
    <dbReference type="NCBI Taxonomy" id="1679083"/>
    <lineage>
        <taxon>Archaea</taxon>
        <taxon>Methanobacteriati</taxon>
        <taxon>Methanobacteriota</taxon>
        <taxon>Stenosarchaea group</taxon>
        <taxon>Halobacteria</taxon>
        <taxon>Halobacteriales</taxon>
        <taxon>Natrialbaceae</taxon>
        <taxon>Natrarchaeobius</taxon>
    </lineage>
</organism>
<dbReference type="EMBL" id="REFZ01000003">
    <property type="protein sequence ID" value="RQH01912.1"/>
    <property type="molecule type" value="Genomic_DNA"/>
</dbReference>
<name>A0A3N6MZF1_NATCH</name>
<feature type="transmembrane region" description="Helical" evidence="1">
    <location>
        <begin position="78"/>
        <end position="97"/>
    </location>
</feature>
<sequence>MVSQFEVLTGIWVLTTALLLVVHLTDDRREATTQGIILAAGRSILTAFVAVGVPTIVVLGMDAITPLTDPRGRTLPGYFGDVAAVIAAATGLYVAYLSRYHQSTADDGAILSGAGQRTTLQIIGTGMAAAGLAAGFL</sequence>
<keyword evidence="3" id="KW-1185">Reference proteome</keyword>
<evidence type="ECO:0000313" key="2">
    <source>
        <dbReference type="EMBL" id="RQH01912.1"/>
    </source>
</evidence>
<reference evidence="2 3" key="1">
    <citation type="submission" date="2018-10" db="EMBL/GenBank/DDBJ databases">
        <title>Natrarchaeobius chitinivorans gen. nov., sp. nov., and Natrarchaeobius haloalkaliphilus sp. nov., alkaliphilic, chitin-utilizing haloarchaea from hypersaline alkaline lakes.</title>
        <authorList>
            <person name="Sorokin D.Y."/>
            <person name="Elcheninov A.G."/>
            <person name="Kostrikina N.A."/>
            <person name="Bale N.J."/>
            <person name="Sinninghe Damste J.S."/>
            <person name="Khijniak T.V."/>
            <person name="Kublanov I.V."/>
            <person name="Toshchakov S.V."/>
        </authorList>
    </citation>
    <scope>NUCLEOTIDE SEQUENCE [LARGE SCALE GENOMIC DNA]</scope>
    <source>
        <strain evidence="2 3">AArcht7</strain>
    </source>
</reference>
<feature type="transmembrane region" description="Helical" evidence="1">
    <location>
        <begin position="36"/>
        <end position="58"/>
    </location>
</feature>
<keyword evidence="1" id="KW-1133">Transmembrane helix</keyword>
<gene>
    <name evidence="2" type="ORF">EA472_06295</name>
</gene>
<comment type="caution">
    <text evidence="2">The sequence shown here is derived from an EMBL/GenBank/DDBJ whole genome shotgun (WGS) entry which is preliminary data.</text>
</comment>
<keyword evidence="1" id="KW-0812">Transmembrane</keyword>
<feature type="transmembrane region" description="Helical" evidence="1">
    <location>
        <begin position="6"/>
        <end position="24"/>
    </location>
</feature>
<accession>A0A3N6MZF1</accession>
<dbReference type="AlphaFoldDB" id="A0A3N6MZF1"/>